<comment type="subcellular location">
    <subcellularLocation>
        <location evidence="1">Membrane</location>
        <topology evidence="1">Multi-pass membrane protein</topology>
    </subcellularLocation>
</comment>
<feature type="transmembrane region" description="Helical" evidence="2">
    <location>
        <begin position="449"/>
        <end position="468"/>
    </location>
</feature>
<feature type="transmembrane region" description="Helical" evidence="2">
    <location>
        <begin position="92"/>
        <end position="110"/>
    </location>
</feature>
<dbReference type="AlphaFoldDB" id="A0A507BTK9"/>
<protein>
    <recommendedName>
        <fullName evidence="3">Major facilitator superfamily (MFS) profile domain-containing protein</fullName>
    </recommendedName>
</protein>
<dbReference type="GO" id="GO:0016020">
    <property type="term" value="C:membrane"/>
    <property type="evidence" value="ECO:0007669"/>
    <property type="project" value="UniProtKB-SubCell"/>
</dbReference>
<feature type="transmembrane region" description="Helical" evidence="2">
    <location>
        <begin position="246"/>
        <end position="272"/>
    </location>
</feature>
<evidence type="ECO:0000313" key="4">
    <source>
        <dbReference type="EMBL" id="TPX30668.1"/>
    </source>
</evidence>
<dbReference type="EMBL" id="QEAO01000060">
    <property type="protein sequence ID" value="TPX30668.1"/>
    <property type="molecule type" value="Genomic_DNA"/>
</dbReference>
<dbReference type="GeneID" id="42007045"/>
<feature type="transmembrane region" description="Helical" evidence="2">
    <location>
        <begin position="380"/>
        <end position="399"/>
    </location>
</feature>
<feature type="transmembrane region" description="Helical" evidence="2">
    <location>
        <begin position="130"/>
        <end position="147"/>
    </location>
</feature>
<reference evidence="4 5" key="1">
    <citation type="journal article" date="2019" name="Sci. Rep.">
        <title>Comparative genomics of chytrid fungi reveal insights into the obligate biotrophic and pathogenic lifestyle of Synchytrium endobioticum.</title>
        <authorList>
            <person name="van de Vossenberg B.T.L.H."/>
            <person name="Warris S."/>
            <person name="Nguyen H.D.T."/>
            <person name="van Gent-Pelzer M.P.E."/>
            <person name="Joly D.L."/>
            <person name="van de Geest H.C."/>
            <person name="Bonants P.J.M."/>
            <person name="Smith D.S."/>
            <person name="Levesque C.A."/>
            <person name="van der Lee T.A.J."/>
        </authorList>
    </citation>
    <scope>NUCLEOTIDE SEQUENCE [LARGE SCALE GENOMIC DNA]</scope>
    <source>
        <strain evidence="4 5">JEL517</strain>
    </source>
</reference>
<evidence type="ECO:0000313" key="5">
    <source>
        <dbReference type="Proteomes" id="UP000319731"/>
    </source>
</evidence>
<dbReference type="OrthoDB" id="2105912at2759"/>
<feature type="transmembrane region" description="Helical" evidence="2">
    <location>
        <begin position="354"/>
        <end position="374"/>
    </location>
</feature>
<sequence>MESHDQPLPPPSVAPIAVSSHIHDISRPSGSIDLSLPELKNIHDQTFTRPSLTLEAPPPPVKPAMLHHKTFGFLPTPIAAQYDPATFVLKPIHSVIFALSALVMVANLYYSQPILNDIAAEFGISEAEVGLIPSLSNYGYACGLLLLVPTGDILPRRELLLALGSVTFLLTVGVILAPNLAALQALNFVIGVLTCAPQILIPLTADLAPDDKKAAYVGWTISGLMAGILCGRIMSGIVAQFISWRYVYLVAACLNGTLLVVQFFLLPAVPAPPNPPNYIQMLWSMVKLYREPILVQSGIIAMMTFAGFTIFWTTLTYLLHDTYLYPPYAIGMFGFCGLAGILVAPLTGKFVDKWGSYLSVFIGLVMIIVAYALLMGTAELSVVGVVFGAFFLDVGVGFRQIGNQTRVFAINKLARSRLNACYMLMSFFGGSWGSVVGSTVYQYHGWKGSSLLCIVMTLVAMVVHLARFPNVTGWVGMYGGWFSKPVIPTEEVVVIKDR</sequence>
<dbReference type="InterPro" id="IPR020846">
    <property type="entry name" value="MFS_dom"/>
</dbReference>
<dbReference type="PANTHER" id="PTHR42910:SF1">
    <property type="entry name" value="MAJOR FACILITATOR SUPERFAMILY (MFS) PROFILE DOMAIN-CONTAINING PROTEIN"/>
    <property type="match status" value="1"/>
</dbReference>
<evidence type="ECO:0000256" key="1">
    <source>
        <dbReference type="ARBA" id="ARBA00004141"/>
    </source>
</evidence>
<proteinExistence type="predicted"/>
<feature type="domain" description="Major facilitator superfamily (MFS) profile" evidence="3">
    <location>
        <begin position="86"/>
        <end position="472"/>
    </location>
</feature>
<dbReference type="CDD" id="cd17324">
    <property type="entry name" value="MFS_NepI_like"/>
    <property type="match status" value="1"/>
</dbReference>
<feature type="transmembrane region" description="Helical" evidence="2">
    <location>
        <begin position="325"/>
        <end position="347"/>
    </location>
</feature>
<dbReference type="Pfam" id="PF07690">
    <property type="entry name" value="MFS_1"/>
    <property type="match status" value="1"/>
</dbReference>
<dbReference type="InterPro" id="IPR036259">
    <property type="entry name" value="MFS_trans_sf"/>
</dbReference>
<dbReference type="PANTHER" id="PTHR42910">
    <property type="entry name" value="TRANSPORTER SCO4007-RELATED"/>
    <property type="match status" value="1"/>
</dbReference>
<keyword evidence="2" id="KW-1133">Transmembrane helix</keyword>
<dbReference type="GO" id="GO:0022857">
    <property type="term" value="F:transmembrane transporter activity"/>
    <property type="evidence" value="ECO:0007669"/>
    <property type="project" value="InterPro"/>
</dbReference>
<organism evidence="4 5">
    <name type="scientific">Synchytrium microbalum</name>
    <dbReference type="NCBI Taxonomy" id="1806994"/>
    <lineage>
        <taxon>Eukaryota</taxon>
        <taxon>Fungi</taxon>
        <taxon>Fungi incertae sedis</taxon>
        <taxon>Chytridiomycota</taxon>
        <taxon>Chytridiomycota incertae sedis</taxon>
        <taxon>Chytridiomycetes</taxon>
        <taxon>Synchytriales</taxon>
        <taxon>Synchytriaceae</taxon>
        <taxon>Synchytrium</taxon>
    </lineage>
</organism>
<keyword evidence="2" id="KW-0812">Transmembrane</keyword>
<dbReference type="STRING" id="1806994.A0A507BTK9"/>
<feature type="transmembrane region" description="Helical" evidence="2">
    <location>
        <begin position="293"/>
        <end position="319"/>
    </location>
</feature>
<keyword evidence="2" id="KW-0472">Membrane</keyword>
<dbReference type="RefSeq" id="XP_031022281.1">
    <property type="nucleotide sequence ID" value="XM_031171748.1"/>
</dbReference>
<dbReference type="SUPFAM" id="SSF103473">
    <property type="entry name" value="MFS general substrate transporter"/>
    <property type="match status" value="1"/>
</dbReference>
<dbReference type="Gene3D" id="1.20.1250.20">
    <property type="entry name" value="MFS general substrate transporter like domains"/>
    <property type="match status" value="1"/>
</dbReference>
<feature type="transmembrane region" description="Helical" evidence="2">
    <location>
        <begin position="183"/>
        <end position="203"/>
    </location>
</feature>
<feature type="transmembrane region" description="Helical" evidence="2">
    <location>
        <begin position="215"/>
        <end position="234"/>
    </location>
</feature>
<dbReference type="InterPro" id="IPR011701">
    <property type="entry name" value="MFS"/>
</dbReference>
<dbReference type="PROSITE" id="PS50850">
    <property type="entry name" value="MFS"/>
    <property type="match status" value="1"/>
</dbReference>
<keyword evidence="5" id="KW-1185">Reference proteome</keyword>
<evidence type="ECO:0000259" key="3">
    <source>
        <dbReference type="PROSITE" id="PS50850"/>
    </source>
</evidence>
<evidence type="ECO:0000256" key="2">
    <source>
        <dbReference type="SAM" id="Phobius"/>
    </source>
</evidence>
<feature type="transmembrane region" description="Helical" evidence="2">
    <location>
        <begin position="420"/>
        <end position="443"/>
    </location>
</feature>
<dbReference type="Proteomes" id="UP000319731">
    <property type="component" value="Unassembled WGS sequence"/>
</dbReference>
<gene>
    <name evidence="4" type="ORF">SmJEL517_g05822</name>
</gene>
<comment type="caution">
    <text evidence="4">The sequence shown here is derived from an EMBL/GenBank/DDBJ whole genome shotgun (WGS) entry which is preliminary data.</text>
</comment>
<feature type="transmembrane region" description="Helical" evidence="2">
    <location>
        <begin position="159"/>
        <end position="177"/>
    </location>
</feature>
<accession>A0A507BTK9</accession>
<name>A0A507BTK9_9FUNG</name>